<dbReference type="PROSITE" id="PS01162">
    <property type="entry name" value="QOR_ZETA_CRYSTAL"/>
    <property type="match status" value="1"/>
</dbReference>
<dbReference type="GO" id="GO:0008270">
    <property type="term" value="F:zinc ion binding"/>
    <property type="evidence" value="ECO:0007669"/>
    <property type="project" value="InterPro"/>
</dbReference>
<evidence type="ECO:0000313" key="4">
    <source>
        <dbReference type="EMBL" id="KJL42274.1"/>
    </source>
</evidence>
<dbReference type="EC" id="1.6.5.5" evidence="4"/>
<dbReference type="SUPFAM" id="SSF50129">
    <property type="entry name" value="GroES-like"/>
    <property type="match status" value="1"/>
</dbReference>
<keyword evidence="1" id="KW-0521">NADP</keyword>
<dbReference type="Gene3D" id="3.90.180.10">
    <property type="entry name" value="Medium-chain alcohol dehydrogenases, catalytic domain"/>
    <property type="match status" value="1"/>
</dbReference>
<reference evidence="4 5" key="1">
    <citation type="submission" date="2015-02" db="EMBL/GenBank/DDBJ databases">
        <title>Draft genome sequences of ten Microbacterium spp. with emphasis on heavy metal contaminated environments.</title>
        <authorList>
            <person name="Corretto E."/>
        </authorList>
    </citation>
    <scope>NUCLEOTIDE SEQUENCE [LARGE SCALE GENOMIC DNA]</scope>
    <source>
        <strain evidence="4 5">DSM 8608</strain>
    </source>
</reference>
<keyword evidence="5" id="KW-1185">Reference proteome</keyword>
<dbReference type="PATRIC" id="fig|69370.6.peg.2326"/>
<evidence type="ECO:0000256" key="2">
    <source>
        <dbReference type="ARBA" id="ARBA00023002"/>
    </source>
</evidence>
<name>A0A0M2H6X5_MICTR</name>
<dbReference type="InterPro" id="IPR020843">
    <property type="entry name" value="ER"/>
</dbReference>
<dbReference type="PANTHER" id="PTHR48106:SF8">
    <property type="entry name" value="OS02G0805600 PROTEIN"/>
    <property type="match status" value="1"/>
</dbReference>
<dbReference type="PANTHER" id="PTHR48106">
    <property type="entry name" value="QUINONE OXIDOREDUCTASE PIG3-RELATED"/>
    <property type="match status" value="1"/>
</dbReference>
<dbReference type="InterPro" id="IPR013154">
    <property type="entry name" value="ADH-like_N"/>
</dbReference>
<dbReference type="RefSeq" id="WP_045299444.1">
    <property type="nucleotide sequence ID" value="NZ_JYJA01000035.1"/>
</dbReference>
<dbReference type="InterPro" id="IPR011032">
    <property type="entry name" value="GroES-like_sf"/>
</dbReference>
<evidence type="ECO:0000313" key="5">
    <source>
        <dbReference type="Proteomes" id="UP000034098"/>
    </source>
</evidence>
<proteinExistence type="predicted"/>
<sequence length="330" mass="34356">MTSAVRFTHPGPPDVLRLIPVPRTEPGPGEIRITVHAAGVNNADLLERRGQYPVPPGAPPGLGLECAGVISAVGGGVDAWQIGDRVCALLTGGGYSEEVVVPAVQVMPVPHGLTMVEAAALPEVACTVYSNLSMIVGLREGQSVLIHGGAGGIGSFAVQWAKAIGTRVLSTGGSTVKTDAILNLGADVAINYRTQDFVRQTLAHTDGRGVDAVLDIIGAPYLARNIECLAPDGHLVTIGGSASSTRLDLWELMSRRASLSATLLRARPADQKSRITAGVVRDVFPLIEAGRIRAVVDSVFPLAQAAAAHRRLESGDVIGTVVLETDANRE</sequence>
<dbReference type="EMBL" id="JYJA01000035">
    <property type="protein sequence ID" value="KJL42274.1"/>
    <property type="molecule type" value="Genomic_DNA"/>
</dbReference>
<evidence type="ECO:0000259" key="3">
    <source>
        <dbReference type="SMART" id="SM00829"/>
    </source>
</evidence>
<dbReference type="GO" id="GO:0003960">
    <property type="term" value="F:quinone reductase (NADPH) activity"/>
    <property type="evidence" value="ECO:0007669"/>
    <property type="project" value="UniProtKB-EC"/>
</dbReference>
<dbReference type="InterPro" id="IPR036291">
    <property type="entry name" value="NAD(P)-bd_dom_sf"/>
</dbReference>
<organism evidence="4 5">
    <name type="scientific">Microbacterium trichothecenolyticum</name>
    <name type="common">Aureobacterium trichothecenolyticum</name>
    <dbReference type="NCBI Taxonomy" id="69370"/>
    <lineage>
        <taxon>Bacteria</taxon>
        <taxon>Bacillati</taxon>
        <taxon>Actinomycetota</taxon>
        <taxon>Actinomycetes</taxon>
        <taxon>Micrococcales</taxon>
        <taxon>Microbacteriaceae</taxon>
        <taxon>Microbacterium</taxon>
    </lineage>
</organism>
<dbReference type="SUPFAM" id="SSF51735">
    <property type="entry name" value="NAD(P)-binding Rossmann-fold domains"/>
    <property type="match status" value="1"/>
</dbReference>
<dbReference type="CDD" id="cd05276">
    <property type="entry name" value="p53_inducible_oxidoreductase"/>
    <property type="match status" value="1"/>
</dbReference>
<comment type="caution">
    <text evidence="4">The sequence shown here is derived from an EMBL/GenBank/DDBJ whole genome shotgun (WGS) entry which is preliminary data.</text>
</comment>
<protein>
    <submittedName>
        <fullName evidence="4">Quinone oxidoreductase 1</fullName>
        <ecNumber evidence="4">1.6.5.5</ecNumber>
    </submittedName>
</protein>
<dbReference type="Pfam" id="PF13602">
    <property type="entry name" value="ADH_zinc_N_2"/>
    <property type="match status" value="1"/>
</dbReference>
<accession>A0A0M2H6X5</accession>
<evidence type="ECO:0000256" key="1">
    <source>
        <dbReference type="ARBA" id="ARBA00022857"/>
    </source>
</evidence>
<dbReference type="NCBIfam" id="TIGR02824">
    <property type="entry name" value="quinone_pig3"/>
    <property type="match status" value="1"/>
</dbReference>
<keyword evidence="2 4" id="KW-0560">Oxidoreductase</keyword>
<dbReference type="InterPro" id="IPR014189">
    <property type="entry name" value="Quinone_OxRdtase_PIG3"/>
</dbReference>
<dbReference type="AlphaFoldDB" id="A0A0M2H6X5"/>
<dbReference type="Proteomes" id="UP000034098">
    <property type="component" value="Unassembled WGS sequence"/>
</dbReference>
<dbReference type="GO" id="GO:0070402">
    <property type="term" value="F:NADPH binding"/>
    <property type="evidence" value="ECO:0007669"/>
    <property type="project" value="TreeGrafter"/>
</dbReference>
<gene>
    <name evidence="4" type="primary">qorA_3</name>
    <name evidence="4" type="ORF">RS82_02290</name>
</gene>
<dbReference type="Pfam" id="PF08240">
    <property type="entry name" value="ADH_N"/>
    <property type="match status" value="1"/>
</dbReference>
<dbReference type="SMART" id="SM00829">
    <property type="entry name" value="PKS_ER"/>
    <property type="match status" value="1"/>
</dbReference>
<feature type="domain" description="Enoyl reductase (ER)" evidence="3">
    <location>
        <begin position="11"/>
        <end position="323"/>
    </location>
</feature>
<dbReference type="Gene3D" id="3.40.50.720">
    <property type="entry name" value="NAD(P)-binding Rossmann-like Domain"/>
    <property type="match status" value="1"/>
</dbReference>
<dbReference type="OrthoDB" id="3175656at2"/>
<dbReference type="InterPro" id="IPR002364">
    <property type="entry name" value="Quin_OxRdtase/zeta-crystal_CS"/>
</dbReference>